<keyword evidence="3" id="KW-1185">Reference proteome</keyword>
<gene>
    <name evidence="2" type="ORF">WJX81_000684</name>
</gene>
<evidence type="ECO:0000256" key="1">
    <source>
        <dbReference type="SAM" id="MobiDB-lite"/>
    </source>
</evidence>
<reference evidence="2 3" key="1">
    <citation type="journal article" date="2024" name="Nat. Commun.">
        <title>Phylogenomics reveals the evolutionary origins of lichenization in chlorophyte algae.</title>
        <authorList>
            <person name="Puginier C."/>
            <person name="Libourel C."/>
            <person name="Otte J."/>
            <person name="Skaloud P."/>
            <person name="Haon M."/>
            <person name="Grisel S."/>
            <person name="Petersen M."/>
            <person name="Berrin J.G."/>
            <person name="Delaux P.M."/>
            <person name="Dal Grande F."/>
            <person name="Keller J."/>
        </authorList>
    </citation>
    <scope>NUCLEOTIDE SEQUENCE [LARGE SCALE GENOMIC DNA]</scope>
    <source>
        <strain evidence="2 3">SAG 245.80</strain>
    </source>
</reference>
<dbReference type="Proteomes" id="UP001445335">
    <property type="component" value="Unassembled WGS sequence"/>
</dbReference>
<dbReference type="AlphaFoldDB" id="A0AAW1RNI7"/>
<protein>
    <submittedName>
        <fullName evidence="2">Uncharacterized protein</fullName>
    </submittedName>
</protein>
<proteinExistence type="predicted"/>
<feature type="region of interest" description="Disordered" evidence="1">
    <location>
        <begin position="1"/>
        <end position="56"/>
    </location>
</feature>
<accession>A0AAW1RNI7</accession>
<evidence type="ECO:0000313" key="3">
    <source>
        <dbReference type="Proteomes" id="UP001445335"/>
    </source>
</evidence>
<sequence>MPARYPRSAWRCRASREQDKVDQAVGTKQDEERQAPPPEAPATPQAEPQSGLAKGQTTAIVTGVVSILFGVRRILVCPSPCSIELST</sequence>
<organism evidence="2 3">
    <name type="scientific">Elliptochloris bilobata</name>
    <dbReference type="NCBI Taxonomy" id="381761"/>
    <lineage>
        <taxon>Eukaryota</taxon>
        <taxon>Viridiplantae</taxon>
        <taxon>Chlorophyta</taxon>
        <taxon>core chlorophytes</taxon>
        <taxon>Trebouxiophyceae</taxon>
        <taxon>Trebouxiophyceae incertae sedis</taxon>
        <taxon>Elliptochloris clade</taxon>
        <taxon>Elliptochloris</taxon>
    </lineage>
</organism>
<evidence type="ECO:0000313" key="2">
    <source>
        <dbReference type="EMBL" id="KAK9835306.1"/>
    </source>
</evidence>
<feature type="compositionally biased region" description="Basic and acidic residues" evidence="1">
    <location>
        <begin position="14"/>
        <end position="34"/>
    </location>
</feature>
<dbReference type="EMBL" id="JALJOU010000028">
    <property type="protein sequence ID" value="KAK9835306.1"/>
    <property type="molecule type" value="Genomic_DNA"/>
</dbReference>
<comment type="caution">
    <text evidence="2">The sequence shown here is derived from an EMBL/GenBank/DDBJ whole genome shotgun (WGS) entry which is preliminary data.</text>
</comment>
<name>A0AAW1RNI7_9CHLO</name>